<proteinExistence type="predicted"/>
<evidence type="ECO:0008006" key="4">
    <source>
        <dbReference type="Google" id="ProtNLM"/>
    </source>
</evidence>
<dbReference type="Proteomes" id="UP000663874">
    <property type="component" value="Unassembled WGS sequence"/>
</dbReference>
<sequence>MTTKFEQLSNELILICFSYFDFYELYDLFFSLNQRFNQLIQYQTKMHINLSSIPSGKFFTFFFHLNRFMTTTQNYPLSIIANDKCELNVILQDDLFKEKFSKLKSLTLTNMDVEAIYSIIFEKKAELYNSLERLTLLEMDRTADGGRFAIENLCDSLISSKMKMLKYLNLNFQRFSCRCGRCSFEHDSITYLYFNVLTNREEKSLSSLKTIIIGNISDDDYCYSNTTVCFYSLITDLLPCLPKLKKLIINSVHFEDYDYNQNHKELSITAATPISPLNLKVIKIWINRYADHRNDEKMYINIIQNFFTNNNSSDMSTIKIFTINNKNVL</sequence>
<evidence type="ECO:0000313" key="2">
    <source>
        <dbReference type="EMBL" id="CAF4088928.1"/>
    </source>
</evidence>
<reference evidence="2" key="1">
    <citation type="submission" date="2021-02" db="EMBL/GenBank/DDBJ databases">
        <authorList>
            <person name="Nowell W R."/>
        </authorList>
    </citation>
    <scope>NUCLEOTIDE SEQUENCE</scope>
</reference>
<dbReference type="Proteomes" id="UP000663823">
    <property type="component" value="Unassembled WGS sequence"/>
</dbReference>
<comment type="caution">
    <text evidence="2">The sequence shown here is derived from an EMBL/GenBank/DDBJ whole genome shotgun (WGS) entry which is preliminary data.</text>
</comment>
<accession>A0A819UYU5</accession>
<dbReference type="EMBL" id="CAJOAX010009633">
    <property type="protein sequence ID" value="CAF4059979.1"/>
    <property type="molecule type" value="Genomic_DNA"/>
</dbReference>
<name>A0A819UYU5_9BILA</name>
<dbReference type="AlphaFoldDB" id="A0A819UYU5"/>
<protein>
    <recommendedName>
        <fullName evidence="4">F-box domain-containing protein</fullName>
    </recommendedName>
</protein>
<gene>
    <name evidence="2" type="ORF">FNK824_LOCUS30783</name>
    <name evidence="1" type="ORF">OTI717_LOCUS32093</name>
</gene>
<evidence type="ECO:0000313" key="3">
    <source>
        <dbReference type="Proteomes" id="UP000663874"/>
    </source>
</evidence>
<evidence type="ECO:0000313" key="1">
    <source>
        <dbReference type="EMBL" id="CAF4059979.1"/>
    </source>
</evidence>
<dbReference type="EMBL" id="CAJOBE010009613">
    <property type="protein sequence ID" value="CAF4088928.1"/>
    <property type="molecule type" value="Genomic_DNA"/>
</dbReference>
<organism evidence="2 3">
    <name type="scientific">Rotaria sordida</name>
    <dbReference type="NCBI Taxonomy" id="392033"/>
    <lineage>
        <taxon>Eukaryota</taxon>
        <taxon>Metazoa</taxon>
        <taxon>Spiralia</taxon>
        <taxon>Gnathifera</taxon>
        <taxon>Rotifera</taxon>
        <taxon>Eurotatoria</taxon>
        <taxon>Bdelloidea</taxon>
        <taxon>Philodinida</taxon>
        <taxon>Philodinidae</taxon>
        <taxon>Rotaria</taxon>
    </lineage>
</organism>